<dbReference type="PANTHER" id="PTHR33392">
    <property type="entry name" value="POLYISOPRENYL-TEICHOIC ACID--PEPTIDOGLYCAN TEICHOIC ACID TRANSFERASE TAGU"/>
    <property type="match status" value="1"/>
</dbReference>
<dbReference type="NCBIfam" id="TIGR00350">
    <property type="entry name" value="lytR_cpsA_psr"/>
    <property type="match status" value="1"/>
</dbReference>
<accession>A0ABP8TJB3</accession>
<feature type="compositionally biased region" description="Polar residues" evidence="2">
    <location>
        <begin position="522"/>
        <end position="544"/>
    </location>
</feature>
<protein>
    <submittedName>
        <fullName evidence="6">LCP family protein</fullName>
    </submittedName>
</protein>
<dbReference type="Proteomes" id="UP001500212">
    <property type="component" value="Unassembled WGS sequence"/>
</dbReference>
<keyword evidence="7" id="KW-1185">Reference proteome</keyword>
<feature type="domain" description="Cell envelope-related transcriptional attenuator" evidence="4">
    <location>
        <begin position="146"/>
        <end position="305"/>
    </location>
</feature>
<dbReference type="InterPro" id="IPR050922">
    <property type="entry name" value="LytR/CpsA/Psr_CW_biosynth"/>
</dbReference>
<dbReference type="EMBL" id="BAABHJ010000005">
    <property type="protein sequence ID" value="GAA4606999.1"/>
    <property type="molecule type" value="Genomic_DNA"/>
</dbReference>
<evidence type="ECO:0000313" key="7">
    <source>
        <dbReference type="Proteomes" id="UP001500212"/>
    </source>
</evidence>
<dbReference type="InterPro" id="IPR027381">
    <property type="entry name" value="LytR/CpsA/Psr_C"/>
</dbReference>
<feature type="region of interest" description="Disordered" evidence="2">
    <location>
        <begin position="1"/>
        <end position="30"/>
    </location>
</feature>
<name>A0ABP8TJB3_9ACTN</name>
<reference evidence="7" key="1">
    <citation type="journal article" date="2019" name="Int. J. Syst. Evol. Microbiol.">
        <title>The Global Catalogue of Microorganisms (GCM) 10K type strain sequencing project: providing services to taxonomists for standard genome sequencing and annotation.</title>
        <authorList>
            <consortium name="The Broad Institute Genomics Platform"/>
            <consortium name="The Broad Institute Genome Sequencing Center for Infectious Disease"/>
            <person name="Wu L."/>
            <person name="Ma J."/>
        </authorList>
    </citation>
    <scope>NUCLEOTIDE SEQUENCE [LARGE SCALE GENOMIC DNA]</scope>
    <source>
        <strain evidence="7">JCM 17938</strain>
    </source>
</reference>
<keyword evidence="3" id="KW-1133">Transmembrane helix</keyword>
<dbReference type="Pfam" id="PF13399">
    <property type="entry name" value="LytR_C"/>
    <property type="match status" value="1"/>
</dbReference>
<organism evidence="6 7">
    <name type="scientific">Actinoallomurus liliacearum</name>
    <dbReference type="NCBI Taxonomy" id="1080073"/>
    <lineage>
        <taxon>Bacteria</taxon>
        <taxon>Bacillati</taxon>
        <taxon>Actinomycetota</taxon>
        <taxon>Actinomycetes</taxon>
        <taxon>Streptosporangiales</taxon>
        <taxon>Thermomonosporaceae</taxon>
        <taxon>Actinoallomurus</taxon>
    </lineage>
</organism>
<evidence type="ECO:0000259" key="4">
    <source>
        <dbReference type="Pfam" id="PF03816"/>
    </source>
</evidence>
<dbReference type="Gene3D" id="3.40.630.190">
    <property type="entry name" value="LCP protein"/>
    <property type="match status" value="1"/>
</dbReference>
<evidence type="ECO:0000256" key="3">
    <source>
        <dbReference type="SAM" id="Phobius"/>
    </source>
</evidence>
<feature type="compositionally biased region" description="Basic and acidic residues" evidence="2">
    <location>
        <begin position="1"/>
        <end position="14"/>
    </location>
</feature>
<evidence type="ECO:0000259" key="5">
    <source>
        <dbReference type="Pfam" id="PF13399"/>
    </source>
</evidence>
<evidence type="ECO:0000256" key="1">
    <source>
        <dbReference type="ARBA" id="ARBA00006068"/>
    </source>
</evidence>
<dbReference type="Gene3D" id="3.30.70.2390">
    <property type="match status" value="1"/>
</dbReference>
<evidence type="ECO:0000313" key="6">
    <source>
        <dbReference type="EMBL" id="GAA4606999.1"/>
    </source>
</evidence>
<comment type="caution">
    <text evidence="6">The sequence shown here is derived from an EMBL/GenBank/DDBJ whole genome shotgun (WGS) entry which is preliminary data.</text>
</comment>
<dbReference type="RefSeq" id="WP_345353321.1">
    <property type="nucleotide sequence ID" value="NZ_BAABHJ010000005.1"/>
</dbReference>
<dbReference type="Pfam" id="PF03816">
    <property type="entry name" value="LytR_cpsA_psr"/>
    <property type="match status" value="1"/>
</dbReference>
<dbReference type="InterPro" id="IPR004474">
    <property type="entry name" value="LytR_CpsA_psr"/>
</dbReference>
<sequence length="544" mass="57684">MAHDEESDPQERYFRPRPGAPGDDEAAEVEGVALGDAESSHVRVERPSRGVSATVAPDGARRQRRFLVTMGLMSTAVLLFSGGGWAFQDYVLGSVRRVNAFEGLKNRPGSGPEGSMNILLAGVDRREGLTDQQIRDLHLGRADGERSDTMMLVHISSKHDKVTVVSMPRDSLVTIPAHRSNGSEGARGTQVGERQGKLNWTYMYGGAPLAVQTVERITGVHVDHYVEVNFLGFIKVVDALGGVTICTNQPIDDPKSGLRLPVGKSTVDGKTGLAYSRARYTLTGGSDLGRIQRQQQFMSAVAHKALSDPTKYPAVLGAALSTIRADKELSKGTLTSLATQLRGMNTDSIAFTTVPLANPDYTTTIGGMRQSTVLWDDRAAGRLFDQIQRDKPIVEPPKPTQSASASASPTASHSSNPDALTVPPKNIDVRVINGVGTPGLAARAAGDLRDAGFGATVVPGTRHGAGSTVIQYGPGREDSARTLKAAIPGARLKQVPGLGSRLQVVVGPSWSGAKKVSVSEPAKSSSDDSQQQVNAKTATQNLCK</sequence>
<proteinExistence type="inferred from homology"/>
<keyword evidence="3" id="KW-0812">Transmembrane</keyword>
<feature type="domain" description="LytR/CpsA/Psr regulator C-terminal" evidence="5">
    <location>
        <begin position="427"/>
        <end position="510"/>
    </location>
</feature>
<feature type="region of interest" description="Disordered" evidence="2">
    <location>
        <begin position="511"/>
        <end position="544"/>
    </location>
</feature>
<evidence type="ECO:0000256" key="2">
    <source>
        <dbReference type="SAM" id="MobiDB-lite"/>
    </source>
</evidence>
<keyword evidence="3" id="KW-0472">Membrane</keyword>
<comment type="similarity">
    <text evidence="1">Belongs to the LytR/CpsA/Psr (LCP) family.</text>
</comment>
<dbReference type="PANTHER" id="PTHR33392:SF6">
    <property type="entry name" value="POLYISOPRENYL-TEICHOIC ACID--PEPTIDOGLYCAN TEICHOIC ACID TRANSFERASE TAGU"/>
    <property type="match status" value="1"/>
</dbReference>
<gene>
    <name evidence="6" type="ORF">GCM10023195_26070</name>
</gene>
<feature type="transmembrane region" description="Helical" evidence="3">
    <location>
        <begin position="66"/>
        <end position="87"/>
    </location>
</feature>
<feature type="region of interest" description="Disordered" evidence="2">
    <location>
        <begin position="386"/>
        <end position="425"/>
    </location>
</feature>
<feature type="compositionally biased region" description="Low complexity" evidence="2">
    <location>
        <begin position="400"/>
        <end position="415"/>
    </location>
</feature>